<evidence type="ECO:0000313" key="3">
    <source>
        <dbReference type="Proteomes" id="UP001191082"/>
    </source>
</evidence>
<evidence type="ECO:0000313" key="2">
    <source>
        <dbReference type="EMBL" id="TMV10662.1"/>
    </source>
</evidence>
<gene>
    <name evidence="2" type="ORF">FGK64_17995</name>
</gene>
<evidence type="ECO:0000259" key="1">
    <source>
        <dbReference type="Pfam" id="PF07987"/>
    </source>
</evidence>
<dbReference type="Proteomes" id="UP001191082">
    <property type="component" value="Unassembled WGS sequence"/>
</dbReference>
<feature type="domain" description="YncI copper-binding" evidence="1">
    <location>
        <begin position="11"/>
        <end position="125"/>
    </location>
</feature>
<name>A0ABY2X687_9RHOB</name>
<keyword evidence="3" id="KW-1185">Reference proteome</keyword>
<organism evidence="2 3">
    <name type="scientific">Arenibacterium halophilum</name>
    <dbReference type="NCBI Taxonomy" id="2583821"/>
    <lineage>
        <taxon>Bacteria</taxon>
        <taxon>Pseudomonadati</taxon>
        <taxon>Pseudomonadota</taxon>
        <taxon>Alphaproteobacteria</taxon>
        <taxon>Rhodobacterales</taxon>
        <taxon>Paracoccaceae</taxon>
        <taxon>Arenibacterium</taxon>
    </lineage>
</organism>
<reference evidence="2 3" key="1">
    <citation type="submission" date="2019-05" db="EMBL/GenBank/DDBJ databases">
        <title>Marivita sp. nov. isolated from sea sediment.</title>
        <authorList>
            <person name="Kim W."/>
        </authorList>
    </citation>
    <scope>NUCLEOTIDE SEQUENCE [LARGE SCALE GENOMIC DNA]</scope>
    <source>
        <strain evidence="2 3">CAU 1492</strain>
    </source>
</reference>
<dbReference type="EMBL" id="VCPC01000004">
    <property type="protein sequence ID" value="TMV10662.1"/>
    <property type="molecule type" value="Genomic_DNA"/>
</dbReference>
<comment type="caution">
    <text evidence="2">The sequence shown here is derived from an EMBL/GenBank/DDBJ whole genome shotgun (WGS) entry which is preliminary data.</text>
</comment>
<sequence>MRCVRARILLETHTVHITLPEGFYAAKPMPRAGWKLTTKTGVYATRYNNHGTEMTEGLREVTWSGGDLPDAWYDEFTVRGTFGPDVAPGTVLYFPALQTCAHGMADWTDTGGSHDVPNPAPKVTVVAGGKGHGYGHGAKADHAMDAVTVGEVEVPLIIGRMNAKCHVHGSMDHGSHDMKN</sequence>
<accession>A0ABY2X687</accession>
<proteinExistence type="predicted"/>
<dbReference type="InterPro" id="IPR038507">
    <property type="entry name" value="YcnI-like_sf"/>
</dbReference>
<dbReference type="Pfam" id="PF07987">
    <property type="entry name" value="DUF1775"/>
    <property type="match status" value="1"/>
</dbReference>
<dbReference type="Gene3D" id="2.60.40.2230">
    <property type="entry name" value="Uncharacterised protein YcnI-like PF07987, DUF1775"/>
    <property type="match status" value="1"/>
</dbReference>
<protein>
    <submittedName>
        <fullName evidence="2">YcnI family protein</fullName>
    </submittedName>
</protein>
<dbReference type="InterPro" id="IPR012533">
    <property type="entry name" value="YcnI-copper_dom"/>
</dbReference>
<dbReference type="CDD" id="cd08545">
    <property type="entry name" value="YcnI_like"/>
    <property type="match status" value="1"/>
</dbReference>